<accession>A0A9P1FJA7</accession>
<name>A0A9P1FJA7_9DINO</name>
<organism evidence="3">
    <name type="scientific">Cladocopium goreaui</name>
    <dbReference type="NCBI Taxonomy" id="2562237"/>
    <lineage>
        <taxon>Eukaryota</taxon>
        <taxon>Sar</taxon>
        <taxon>Alveolata</taxon>
        <taxon>Dinophyceae</taxon>
        <taxon>Suessiales</taxon>
        <taxon>Symbiodiniaceae</taxon>
        <taxon>Cladocopium</taxon>
    </lineage>
</organism>
<evidence type="ECO:0000256" key="1">
    <source>
        <dbReference type="SAM" id="MobiDB-lite"/>
    </source>
</evidence>
<reference evidence="3" key="1">
    <citation type="submission" date="2022-10" db="EMBL/GenBank/DDBJ databases">
        <authorList>
            <person name="Chen Y."/>
            <person name="Dougan E. K."/>
            <person name="Chan C."/>
            <person name="Rhodes N."/>
            <person name="Thang M."/>
        </authorList>
    </citation>
    <scope>NUCLEOTIDE SEQUENCE</scope>
</reference>
<feature type="region of interest" description="Disordered" evidence="1">
    <location>
        <begin position="54"/>
        <end position="106"/>
    </location>
</feature>
<dbReference type="EMBL" id="CAMXCT030000385">
    <property type="protein sequence ID" value="CAL4765363.1"/>
    <property type="molecule type" value="Genomic_DNA"/>
</dbReference>
<protein>
    <submittedName>
        <fullName evidence="3">Uncharacterized protein</fullName>
    </submittedName>
</protein>
<gene>
    <name evidence="3" type="ORF">C1SCF055_LOCUS6140</name>
</gene>
<feature type="signal peptide" evidence="2">
    <location>
        <begin position="1"/>
        <end position="19"/>
    </location>
</feature>
<proteinExistence type="predicted"/>
<feature type="chain" id="PRO_5043271918" evidence="2">
    <location>
        <begin position="20"/>
        <end position="767"/>
    </location>
</feature>
<keyword evidence="5" id="KW-1185">Reference proteome</keyword>
<comment type="caution">
    <text evidence="3">The sequence shown here is derived from an EMBL/GenBank/DDBJ whole genome shotgun (WGS) entry which is preliminary data.</text>
</comment>
<evidence type="ECO:0000256" key="2">
    <source>
        <dbReference type="SAM" id="SignalP"/>
    </source>
</evidence>
<keyword evidence="2" id="KW-0732">Signal</keyword>
<reference evidence="4" key="2">
    <citation type="submission" date="2024-04" db="EMBL/GenBank/DDBJ databases">
        <authorList>
            <person name="Chen Y."/>
            <person name="Shah S."/>
            <person name="Dougan E. K."/>
            <person name="Thang M."/>
            <person name="Chan C."/>
        </authorList>
    </citation>
    <scope>NUCLEOTIDE SEQUENCE [LARGE SCALE GENOMIC DNA]</scope>
</reference>
<evidence type="ECO:0000313" key="4">
    <source>
        <dbReference type="EMBL" id="CAL1131426.1"/>
    </source>
</evidence>
<dbReference type="AlphaFoldDB" id="A0A9P1FJA7"/>
<sequence length="767" mass="83660">MAAMWTLLSVFLCISTVQGEDETCATCGQSPPAQSAALLQSSVQRNSKTAVGPHVFSPAQLFGPGPMGRHVSQTQMGRMGPRMGPHPHQRMSQPHFSFEQRRAGGQSKGESLYGGAVLTPCQDPSAWTPEKDVYGWCDMYSMPVQPDAATCDAGDGCRYSYGYCYCDKKEGCNAVGGTWNGYTCREEMENMFPDYLEKIREAAAAGTCEGKDHYGYGVKDMVAYPAMMCCTDYPSTMCEHNVQPMTPCKSEAEFLPDAYAWAYCDLSATNPPKETCDATPDCKEEWGWCNCQSKASCELLGGYFQGGTCKDEMKWWNPGDHKGVKEALDKGTCAGVEGAWGDIKYQVDWIGHLCCASKKSVCEELDHYDSGAFKAQNLILPVSKTATAASAMAAMWTLLSVFLCISAVRGEDETCATCGQSPPAQSAALLQSSVQRNSKTAVGPHVFSPAQLFGPGPMGRHVSQTQMGRTGLRMGRHPHQRMSQPHFSFEQRRAGGQSKGESLYGGAVLTPCQDPSAWTPEKDIAGWCDMYSMPVQPDAATCDTGDGCRYSYGYCYCDKKEGCDAVGGTWNPYTCKKSLEDLPATYIEKIEEAKRAGTCEGFDVHGYKVKDMVAWPATQCCTDAPSSMCEHNVQPMNPCKNQAAFLPDAYAYAYCDTSEVSPSKEQCEAVPGCKEEHGWCQCHSKCACELLGGHFWGMTCQEEVKNWYPGAHKGVKEALDKGTCAGVEGAWGDIKYQVDWVGHACCVSQKSVCEELDNYDSGYSSMY</sequence>
<dbReference type="EMBL" id="CAMXCT020000385">
    <property type="protein sequence ID" value="CAL1131426.1"/>
    <property type="molecule type" value="Genomic_DNA"/>
</dbReference>
<dbReference type="OrthoDB" id="405910at2759"/>
<dbReference type="Proteomes" id="UP001152797">
    <property type="component" value="Unassembled WGS sequence"/>
</dbReference>
<dbReference type="EMBL" id="CAMXCT010000385">
    <property type="protein sequence ID" value="CAI3978051.1"/>
    <property type="molecule type" value="Genomic_DNA"/>
</dbReference>
<evidence type="ECO:0000313" key="3">
    <source>
        <dbReference type="EMBL" id="CAI3978051.1"/>
    </source>
</evidence>
<evidence type="ECO:0000313" key="5">
    <source>
        <dbReference type="Proteomes" id="UP001152797"/>
    </source>
</evidence>